<sequence>MASLPKNDSNLLSAPENHAMNSIKRAAVSFLSAAAVKAKLLVNQEEEKNLTVDFICNREAALSYSSITCRDLWVSLKCFCFQVKPFRF</sequence>
<protein>
    <submittedName>
        <fullName evidence="1">Uncharacterized protein</fullName>
    </submittedName>
</protein>
<gene>
    <name evidence="1" type="ORF">HPP92_020944</name>
</gene>
<dbReference type="Proteomes" id="UP000639772">
    <property type="component" value="Chromosome 11"/>
</dbReference>
<comment type="caution">
    <text evidence="1">The sequence shown here is derived from an EMBL/GenBank/DDBJ whole genome shotgun (WGS) entry which is preliminary data.</text>
</comment>
<proteinExistence type="predicted"/>
<accession>A0A835Q4M3</accession>
<evidence type="ECO:0000313" key="2">
    <source>
        <dbReference type="Proteomes" id="UP000639772"/>
    </source>
</evidence>
<name>A0A835Q4M3_VANPL</name>
<dbReference type="EMBL" id="JADCNM010000011">
    <property type="protein sequence ID" value="KAG0462468.1"/>
    <property type="molecule type" value="Genomic_DNA"/>
</dbReference>
<evidence type="ECO:0000313" key="1">
    <source>
        <dbReference type="EMBL" id="KAG0462468.1"/>
    </source>
</evidence>
<dbReference type="AlphaFoldDB" id="A0A835Q4M3"/>
<organism evidence="1 2">
    <name type="scientific">Vanilla planifolia</name>
    <name type="common">Vanilla</name>
    <dbReference type="NCBI Taxonomy" id="51239"/>
    <lineage>
        <taxon>Eukaryota</taxon>
        <taxon>Viridiplantae</taxon>
        <taxon>Streptophyta</taxon>
        <taxon>Embryophyta</taxon>
        <taxon>Tracheophyta</taxon>
        <taxon>Spermatophyta</taxon>
        <taxon>Magnoliopsida</taxon>
        <taxon>Liliopsida</taxon>
        <taxon>Asparagales</taxon>
        <taxon>Orchidaceae</taxon>
        <taxon>Vanilloideae</taxon>
        <taxon>Vanilleae</taxon>
        <taxon>Vanilla</taxon>
    </lineage>
</organism>
<reference evidence="1 2" key="1">
    <citation type="journal article" date="2020" name="Nat. Food">
        <title>A phased Vanilla planifolia genome enables genetic improvement of flavour and production.</title>
        <authorList>
            <person name="Hasing T."/>
            <person name="Tang H."/>
            <person name="Brym M."/>
            <person name="Khazi F."/>
            <person name="Huang T."/>
            <person name="Chambers A.H."/>
        </authorList>
    </citation>
    <scope>NUCLEOTIDE SEQUENCE [LARGE SCALE GENOMIC DNA]</scope>
    <source>
        <tissue evidence="1">Leaf</tissue>
    </source>
</reference>